<organism evidence="1 2">
    <name type="scientific">Streptomyces turgidiscabies</name>
    <dbReference type="NCBI Taxonomy" id="85558"/>
    <lineage>
        <taxon>Bacteria</taxon>
        <taxon>Bacillati</taxon>
        <taxon>Actinomycetota</taxon>
        <taxon>Actinomycetes</taxon>
        <taxon>Kitasatosporales</taxon>
        <taxon>Streptomycetaceae</taxon>
        <taxon>Streptomyces</taxon>
    </lineage>
</organism>
<evidence type="ECO:0000313" key="1">
    <source>
        <dbReference type="EMBL" id="MDQ0932714.1"/>
    </source>
</evidence>
<accession>A0ABU0RL86</accession>
<comment type="caution">
    <text evidence="1">The sequence shown here is derived from an EMBL/GenBank/DDBJ whole genome shotgun (WGS) entry which is preliminary data.</text>
</comment>
<protein>
    <recommendedName>
        <fullName evidence="3">Secreted protein</fullName>
    </recommendedName>
</protein>
<dbReference type="EMBL" id="JAUSZS010000003">
    <property type="protein sequence ID" value="MDQ0932714.1"/>
    <property type="molecule type" value="Genomic_DNA"/>
</dbReference>
<name>A0ABU0RL86_9ACTN</name>
<sequence length="123" mass="13399">MSMVIFSERPYVLAASSLFRPTISYCACLAVIDPGPASAASTKTRASLGTTFVTQGRMTPAALYVIFWVRLALGTVTSNRLTYSTPEGERKRVPFFRRIALSGFSFLTRIPPPARSTSPSRSS</sequence>
<evidence type="ECO:0008006" key="3">
    <source>
        <dbReference type="Google" id="ProtNLM"/>
    </source>
</evidence>
<dbReference type="Proteomes" id="UP001223072">
    <property type="component" value="Unassembled WGS sequence"/>
</dbReference>
<keyword evidence="2" id="KW-1185">Reference proteome</keyword>
<proteinExistence type="predicted"/>
<reference evidence="1 2" key="1">
    <citation type="submission" date="2023-07" db="EMBL/GenBank/DDBJ databases">
        <title>Comparative genomics of wheat-associated soil bacteria to identify genetic determinants of phenazine resistance.</title>
        <authorList>
            <person name="Mouncey N."/>
        </authorList>
    </citation>
    <scope>NUCLEOTIDE SEQUENCE [LARGE SCALE GENOMIC DNA]</scope>
    <source>
        <strain evidence="1 2">W2I16</strain>
    </source>
</reference>
<gene>
    <name evidence="1" type="ORF">QFZ49_002644</name>
</gene>
<evidence type="ECO:0000313" key="2">
    <source>
        <dbReference type="Proteomes" id="UP001223072"/>
    </source>
</evidence>